<dbReference type="Gene3D" id="1.10.390.10">
    <property type="entry name" value="Neutral Protease Domain 2"/>
    <property type="match status" value="1"/>
</dbReference>
<feature type="binding site" evidence="12">
    <location>
        <position position="425"/>
    </location>
    <ligand>
        <name>Zn(2+)</name>
        <dbReference type="ChEBI" id="CHEBI:29105"/>
        <note>catalytic</note>
    </ligand>
</feature>
<dbReference type="CDD" id="cd09596">
    <property type="entry name" value="M36"/>
    <property type="match status" value="1"/>
</dbReference>
<evidence type="ECO:0000256" key="4">
    <source>
        <dbReference type="ARBA" id="ARBA00022670"/>
    </source>
</evidence>
<dbReference type="Pfam" id="PF02128">
    <property type="entry name" value="Peptidase_M36"/>
    <property type="match status" value="2"/>
</dbReference>
<accession>A0AAD7ELD3</accession>
<evidence type="ECO:0000259" key="14">
    <source>
        <dbReference type="Pfam" id="PF07504"/>
    </source>
</evidence>
<comment type="similarity">
    <text evidence="2 13">Belongs to the peptidase M36 family.</text>
</comment>
<keyword evidence="4 13" id="KW-0645">Protease</keyword>
<feature type="binding site" evidence="12">
    <location>
        <position position="450"/>
    </location>
    <ligand>
        <name>Zn(2+)</name>
        <dbReference type="ChEBI" id="CHEBI:29105"/>
        <note>catalytic</note>
    </ligand>
</feature>
<dbReference type="Gene3D" id="3.10.170.10">
    <property type="match status" value="1"/>
</dbReference>
<sequence length="615" mass="65601">MVAFNKFFASVFLAIVYASSGLAAPWPASLKHATNRLRIVGRGLQLNTFHPESTYQTFGEGIEHPLRKRAEASLEDRALAFIQAHLDVPADAVSFKSGFAGEVSDHAFVRQAIDGIPVANAVANVAFNKDDKVVVFGSSFVPTTNVASSTPTVSLEDAIASAEQTLDGTFNEHPPTLEFLALEDGSVRLTHVMQIQNAETNAWLEAFVDAHTGDVLSVTDFVTKASYLVLPIQKEILTQGFQTLVDPQDTLGDPDGWHSDGTTTTTTTAGNNAISFKGAQTATTAQSAAGLVFNYPQSATTAPTTTANVDAARVNAFYIVNSIHDLSYLTSVSLFPPSLLDFPPFLGYGFTEAAFNFQNNNFGKGGAGNDRVTISVQNSAGIDNADFSTPPDGQSGAMRMFLWDLTNPERDGALENDIVSHENTHGITNRMTGGGTGRCLQTTEAGGMGEGWSDAMADWNEKTTSAVPDYVLGQYVINDPAGIRSHPYSTSATVNPLRYSSLRTLTEVHDIGEVWANILHNVYAALVTAHGFSTTARTNPAGTEGNIVFLHLFIDALALQPCNPTFLTARTAWIQADTNRYAGANACTLWRAFASRGLGTAAANHVDSTTVPAGC</sequence>
<dbReference type="InterPro" id="IPR001842">
    <property type="entry name" value="Peptidase_M36"/>
</dbReference>
<dbReference type="Proteomes" id="UP001218218">
    <property type="component" value="Unassembled WGS sequence"/>
</dbReference>
<feature type="chain" id="PRO_5041772146" description="Extracellular metalloproteinase" evidence="13">
    <location>
        <begin position="24"/>
        <end position="615"/>
    </location>
</feature>
<evidence type="ECO:0000256" key="8">
    <source>
        <dbReference type="ARBA" id="ARBA00022833"/>
    </source>
</evidence>
<evidence type="ECO:0000256" key="12">
    <source>
        <dbReference type="PIRSR" id="PIRSR601842-2"/>
    </source>
</evidence>
<feature type="binding site" evidence="12">
    <location>
        <position position="421"/>
    </location>
    <ligand>
        <name>Zn(2+)</name>
        <dbReference type="ChEBI" id="CHEBI:29105"/>
        <note>catalytic</note>
    </ligand>
</feature>
<dbReference type="InterPro" id="IPR011096">
    <property type="entry name" value="FTP_domain"/>
</dbReference>
<evidence type="ECO:0000256" key="9">
    <source>
        <dbReference type="ARBA" id="ARBA00023049"/>
    </source>
</evidence>
<dbReference type="Pfam" id="PF07504">
    <property type="entry name" value="FTP"/>
    <property type="match status" value="1"/>
</dbReference>
<comment type="subcellular location">
    <subcellularLocation>
        <location evidence="1 13">Secreted</location>
    </subcellularLocation>
</comment>
<evidence type="ECO:0000256" key="13">
    <source>
        <dbReference type="RuleBase" id="RU364017"/>
    </source>
</evidence>
<keyword evidence="3 13" id="KW-0964">Secreted</keyword>
<evidence type="ECO:0000256" key="6">
    <source>
        <dbReference type="ARBA" id="ARBA00022729"/>
    </source>
</evidence>
<feature type="domain" description="FTP" evidence="14">
    <location>
        <begin position="106"/>
        <end position="140"/>
    </location>
</feature>
<dbReference type="EC" id="3.4.24.-" evidence="13"/>
<dbReference type="PRINTS" id="PR00999">
    <property type="entry name" value="FUNGALYSIN"/>
</dbReference>
<dbReference type="GO" id="GO:0006508">
    <property type="term" value="P:proteolysis"/>
    <property type="evidence" value="ECO:0007669"/>
    <property type="project" value="UniProtKB-KW"/>
</dbReference>
<organism evidence="15 16">
    <name type="scientific">Mycena albidolilacea</name>
    <dbReference type="NCBI Taxonomy" id="1033008"/>
    <lineage>
        <taxon>Eukaryota</taxon>
        <taxon>Fungi</taxon>
        <taxon>Dikarya</taxon>
        <taxon>Basidiomycota</taxon>
        <taxon>Agaricomycotina</taxon>
        <taxon>Agaricomycetes</taxon>
        <taxon>Agaricomycetidae</taxon>
        <taxon>Agaricales</taxon>
        <taxon>Marasmiineae</taxon>
        <taxon>Mycenaceae</taxon>
        <taxon>Mycena</taxon>
    </lineage>
</organism>
<dbReference type="GO" id="GO:0008270">
    <property type="term" value="F:zinc ion binding"/>
    <property type="evidence" value="ECO:0007669"/>
    <property type="project" value="InterPro"/>
</dbReference>
<evidence type="ECO:0000256" key="1">
    <source>
        <dbReference type="ARBA" id="ARBA00004613"/>
    </source>
</evidence>
<dbReference type="PANTHER" id="PTHR33478">
    <property type="entry name" value="EXTRACELLULAR METALLOPROTEINASE MEP"/>
    <property type="match status" value="1"/>
</dbReference>
<keyword evidence="9 13" id="KW-0482">Metalloprotease</keyword>
<dbReference type="SUPFAM" id="SSF55486">
    <property type="entry name" value="Metalloproteases ('zincins'), catalytic domain"/>
    <property type="match status" value="1"/>
</dbReference>
<name>A0AAD7ELD3_9AGAR</name>
<evidence type="ECO:0000256" key="10">
    <source>
        <dbReference type="ARBA" id="ARBA00023145"/>
    </source>
</evidence>
<dbReference type="GO" id="GO:0004222">
    <property type="term" value="F:metalloendopeptidase activity"/>
    <property type="evidence" value="ECO:0007669"/>
    <property type="project" value="InterPro"/>
</dbReference>
<evidence type="ECO:0000256" key="5">
    <source>
        <dbReference type="ARBA" id="ARBA00022723"/>
    </source>
</evidence>
<gene>
    <name evidence="15" type="ORF">DFH08DRAFT_939160</name>
</gene>
<dbReference type="AlphaFoldDB" id="A0AAD7ELD3"/>
<keyword evidence="5 12" id="KW-0479">Metal-binding</keyword>
<feature type="active site" evidence="11">
    <location>
        <position position="422"/>
    </location>
</feature>
<evidence type="ECO:0000313" key="16">
    <source>
        <dbReference type="Proteomes" id="UP001218218"/>
    </source>
</evidence>
<feature type="signal peptide" evidence="13">
    <location>
        <begin position="1"/>
        <end position="23"/>
    </location>
</feature>
<dbReference type="InterPro" id="IPR027268">
    <property type="entry name" value="Peptidase_M4/M1_CTD_sf"/>
</dbReference>
<evidence type="ECO:0000256" key="3">
    <source>
        <dbReference type="ARBA" id="ARBA00022525"/>
    </source>
</evidence>
<dbReference type="InterPro" id="IPR050371">
    <property type="entry name" value="Fungal_virulence_M36"/>
</dbReference>
<reference evidence="15" key="1">
    <citation type="submission" date="2023-03" db="EMBL/GenBank/DDBJ databases">
        <title>Massive genome expansion in bonnet fungi (Mycena s.s.) driven by repeated elements and novel gene families across ecological guilds.</title>
        <authorList>
            <consortium name="Lawrence Berkeley National Laboratory"/>
            <person name="Harder C.B."/>
            <person name="Miyauchi S."/>
            <person name="Viragh M."/>
            <person name="Kuo A."/>
            <person name="Thoen E."/>
            <person name="Andreopoulos B."/>
            <person name="Lu D."/>
            <person name="Skrede I."/>
            <person name="Drula E."/>
            <person name="Henrissat B."/>
            <person name="Morin E."/>
            <person name="Kohler A."/>
            <person name="Barry K."/>
            <person name="LaButti K."/>
            <person name="Morin E."/>
            <person name="Salamov A."/>
            <person name="Lipzen A."/>
            <person name="Mereny Z."/>
            <person name="Hegedus B."/>
            <person name="Baldrian P."/>
            <person name="Stursova M."/>
            <person name="Weitz H."/>
            <person name="Taylor A."/>
            <person name="Grigoriev I.V."/>
            <person name="Nagy L.G."/>
            <person name="Martin F."/>
            <person name="Kauserud H."/>
        </authorList>
    </citation>
    <scope>NUCLEOTIDE SEQUENCE</scope>
    <source>
        <strain evidence="15">CBHHK002</strain>
    </source>
</reference>
<dbReference type="PANTHER" id="PTHR33478:SF1">
    <property type="entry name" value="EXTRACELLULAR METALLOPROTEINASE MEP"/>
    <property type="match status" value="1"/>
</dbReference>
<dbReference type="EMBL" id="JARIHO010000030">
    <property type="protein sequence ID" value="KAJ7336867.1"/>
    <property type="molecule type" value="Genomic_DNA"/>
</dbReference>
<keyword evidence="7 13" id="KW-0378">Hydrolase</keyword>
<evidence type="ECO:0000256" key="11">
    <source>
        <dbReference type="PIRSR" id="PIRSR601842-1"/>
    </source>
</evidence>
<dbReference type="GO" id="GO:0005615">
    <property type="term" value="C:extracellular space"/>
    <property type="evidence" value="ECO:0007669"/>
    <property type="project" value="InterPro"/>
</dbReference>
<protein>
    <recommendedName>
        <fullName evidence="13">Extracellular metalloproteinase</fullName>
        <ecNumber evidence="13">3.4.24.-</ecNumber>
    </recommendedName>
    <alternativeName>
        <fullName evidence="13">Fungalysin</fullName>
    </alternativeName>
</protein>
<comment type="caution">
    <text evidence="15">The sequence shown here is derived from an EMBL/GenBank/DDBJ whole genome shotgun (WGS) entry which is preliminary data.</text>
</comment>
<keyword evidence="6 13" id="KW-0732">Signal</keyword>
<keyword evidence="16" id="KW-1185">Reference proteome</keyword>
<comment type="cofactor">
    <cofactor evidence="12">
        <name>Zn(2+)</name>
        <dbReference type="ChEBI" id="CHEBI:29105"/>
    </cofactor>
    <text evidence="12">Binds 1 zinc ion per subunit.</text>
</comment>
<keyword evidence="10 13" id="KW-0865">Zymogen</keyword>
<keyword evidence="8 12" id="KW-0862">Zinc</keyword>
<evidence type="ECO:0000313" key="15">
    <source>
        <dbReference type="EMBL" id="KAJ7336867.1"/>
    </source>
</evidence>
<proteinExistence type="inferred from homology"/>
<evidence type="ECO:0000256" key="7">
    <source>
        <dbReference type="ARBA" id="ARBA00022801"/>
    </source>
</evidence>
<evidence type="ECO:0000256" key="2">
    <source>
        <dbReference type="ARBA" id="ARBA00006006"/>
    </source>
</evidence>